<dbReference type="OrthoDB" id="9799199at2"/>
<evidence type="ECO:0000256" key="10">
    <source>
        <dbReference type="ARBA" id="ARBA00022679"/>
    </source>
</evidence>
<dbReference type="PANTHER" id="PTHR46382:SF1">
    <property type="entry name" value="PHOSPHATIDATE CYTIDYLYLTRANSFERASE"/>
    <property type="match status" value="1"/>
</dbReference>
<comment type="pathway">
    <text evidence="3">Phospholipid metabolism; CDP-diacylglycerol biosynthesis; CDP-diacylglycerol from sn-glycerol 3-phosphate: step 3/3.</text>
</comment>
<evidence type="ECO:0000256" key="20">
    <source>
        <dbReference type="ARBA" id="ARBA00032253"/>
    </source>
</evidence>
<comment type="similarity">
    <text evidence="5">Belongs to the CDS family.</text>
</comment>
<evidence type="ECO:0000313" key="25">
    <source>
        <dbReference type="EMBL" id="OXM16019.1"/>
    </source>
</evidence>
<feature type="transmembrane region" description="Helical" evidence="24">
    <location>
        <begin position="12"/>
        <end position="38"/>
    </location>
</feature>
<keyword evidence="12 25" id="KW-0548">Nucleotidyltransferase</keyword>
<evidence type="ECO:0000256" key="15">
    <source>
        <dbReference type="ARBA" id="ARBA00023136"/>
    </source>
</evidence>
<comment type="pathway">
    <text evidence="4">Lipid metabolism.</text>
</comment>
<keyword evidence="10 25" id="KW-0808">Transferase</keyword>
<evidence type="ECO:0000256" key="12">
    <source>
        <dbReference type="ARBA" id="ARBA00022695"/>
    </source>
</evidence>
<dbReference type="Pfam" id="PF01148">
    <property type="entry name" value="CTP_transf_1"/>
    <property type="match status" value="1"/>
</dbReference>
<comment type="caution">
    <text evidence="25">The sequence shown here is derived from an EMBL/GenBank/DDBJ whole genome shotgun (WGS) entry which is preliminary data.</text>
</comment>
<evidence type="ECO:0000256" key="24">
    <source>
        <dbReference type="SAM" id="Phobius"/>
    </source>
</evidence>
<evidence type="ECO:0000256" key="7">
    <source>
        <dbReference type="ARBA" id="ARBA00019373"/>
    </source>
</evidence>
<protein>
    <recommendedName>
        <fullName evidence="7">Phosphatidate cytidylyltransferase</fullName>
        <ecNumber evidence="6">2.7.7.41</ecNumber>
    </recommendedName>
    <alternativeName>
        <fullName evidence="20">CDP-DAG synthase</fullName>
    </alternativeName>
    <alternativeName>
        <fullName evidence="22">CDP-DG synthase</fullName>
    </alternativeName>
    <alternativeName>
        <fullName evidence="18">CDP-diacylglycerol synthase</fullName>
    </alternativeName>
    <alternativeName>
        <fullName evidence="21">CDP-diglyceride pyrophosphorylase</fullName>
    </alternativeName>
    <alternativeName>
        <fullName evidence="23">CDP-diglyceride synthase</fullName>
    </alternativeName>
    <alternativeName>
        <fullName evidence="19">CTP:phosphatidate cytidylyltransferase</fullName>
    </alternativeName>
</protein>
<evidence type="ECO:0000256" key="2">
    <source>
        <dbReference type="ARBA" id="ARBA00004651"/>
    </source>
</evidence>
<keyword evidence="11 24" id="KW-0812">Transmembrane</keyword>
<feature type="transmembrane region" description="Helical" evidence="24">
    <location>
        <begin position="197"/>
        <end position="219"/>
    </location>
</feature>
<comment type="subcellular location">
    <subcellularLocation>
        <location evidence="2">Cell membrane</location>
        <topology evidence="2">Multi-pass membrane protein</topology>
    </subcellularLocation>
</comment>
<keyword evidence="14" id="KW-0443">Lipid metabolism</keyword>
<evidence type="ECO:0000256" key="19">
    <source>
        <dbReference type="ARBA" id="ARBA00031825"/>
    </source>
</evidence>
<organism evidence="25 26">
    <name type="scientific">Paenibacillus herberti</name>
    <dbReference type="NCBI Taxonomy" id="1619309"/>
    <lineage>
        <taxon>Bacteria</taxon>
        <taxon>Bacillati</taxon>
        <taxon>Bacillota</taxon>
        <taxon>Bacilli</taxon>
        <taxon>Bacillales</taxon>
        <taxon>Paenibacillaceae</taxon>
        <taxon>Paenibacillus</taxon>
    </lineage>
</organism>
<keyword evidence="26" id="KW-1185">Reference proteome</keyword>
<dbReference type="GO" id="GO:0005886">
    <property type="term" value="C:plasma membrane"/>
    <property type="evidence" value="ECO:0007669"/>
    <property type="project" value="UniProtKB-SubCell"/>
</dbReference>
<evidence type="ECO:0000313" key="26">
    <source>
        <dbReference type="Proteomes" id="UP000215145"/>
    </source>
</evidence>
<comment type="catalytic activity">
    <reaction evidence="1">
        <text>a 1,2-diacyl-sn-glycero-3-phosphate + CTP + H(+) = a CDP-1,2-diacyl-sn-glycerol + diphosphate</text>
        <dbReference type="Rhea" id="RHEA:16229"/>
        <dbReference type="ChEBI" id="CHEBI:15378"/>
        <dbReference type="ChEBI" id="CHEBI:33019"/>
        <dbReference type="ChEBI" id="CHEBI:37563"/>
        <dbReference type="ChEBI" id="CHEBI:58332"/>
        <dbReference type="ChEBI" id="CHEBI:58608"/>
        <dbReference type="EC" id="2.7.7.41"/>
    </reaction>
</comment>
<reference evidence="25 26" key="1">
    <citation type="submission" date="2017-07" db="EMBL/GenBank/DDBJ databases">
        <title>Paenibacillus herberti R33 genome sequencing and assembly.</title>
        <authorList>
            <person name="Su W."/>
        </authorList>
    </citation>
    <scope>NUCLEOTIDE SEQUENCE [LARGE SCALE GENOMIC DNA]</scope>
    <source>
        <strain evidence="25 26">R33</strain>
    </source>
</reference>
<evidence type="ECO:0000256" key="16">
    <source>
        <dbReference type="ARBA" id="ARBA00023209"/>
    </source>
</evidence>
<evidence type="ECO:0000256" key="6">
    <source>
        <dbReference type="ARBA" id="ARBA00012487"/>
    </source>
</evidence>
<keyword evidence="15 24" id="KW-0472">Membrane</keyword>
<dbReference type="Proteomes" id="UP000215145">
    <property type="component" value="Unassembled WGS sequence"/>
</dbReference>
<dbReference type="EC" id="2.7.7.41" evidence="6"/>
<proteinExistence type="inferred from homology"/>
<keyword evidence="13 24" id="KW-1133">Transmembrane helix</keyword>
<dbReference type="AlphaFoldDB" id="A0A229P273"/>
<feature type="transmembrane region" description="Helical" evidence="24">
    <location>
        <begin position="174"/>
        <end position="191"/>
    </location>
</feature>
<feature type="transmembrane region" description="Helical" evidence="24">
    <location>
        <begin position="50"/>
        <end position="68"/>
    </location>
</feature>
<evidence type="ECO:0000256" key="22">
    <source>
        <dbReference type="ARBA" id="ARBA00032743"/>
    </source>
</evidence>
<evidence type="ECO:0000256" key="3">
    <source>
        <dbReference type="ARBA" id="ARBA00005119"/>
    </source>
</evidence>
<evidence type="ECO:0000256" key="8">
    <source>
        <dbReference type="ARBA" id="ARBA00022475"/>
    </source>
</evidence>
<dbReference type="PANTHER" id="PTHR46382">
    <property type="entry name" value="PHOSPHATIDATE CYTIDYLYLTRANSFERASE"/>
    <property type="match status" value="1"/>
</dbReference>
<evidence type="ECO:0000256" key="11">
    <source>
        <dbReference type="ARBA" id="ARBA00022692"/>
    </source>
</evidence>
<evidence type="ECO:0000256" key="18">
    <source>
        <dbReference type="ARBA" id="ARBA00029893"/>
    </source>
</evidence>
<evidence type="ECO:0000256" key="4">
    <source>
        <dbReference type="ARBA" id="ARBA00005189"/>
    </source>
</evidence>
<dbReference type="EMBL" id="NMUQ01000001">
    <property type="protein sequence ID" value="OXM16019.1"/>
    <property type="molecule type" value="Genomic_DNA"/>
</dbReference>
<feature type="transmembrane region" description="Helical" evidence="24">
    <location>
        <begin position="105"/>
        <end position="125"/>
    </location>
</feature>
<dbReference type="GO" id="GO:0004605">
    <property type="term" value="F:phosphatidate cytidylyltransferase activity"/>
    <property type="evidence" value="ECO:0007669"/>
    <property type="project" value="UniProtKB-EC"/>
</dbReference>
<sequence length="264" mass="28324">MKQRILTGVGAGVFFLLLLVVGGQIYYCLLLLLALIGFYEYLRLNGFHPFHPAGLIGYAGVLFFMLPWEDMGIGVPPDGTAIWLLLLLLLAVTVLSKNKTALDGAALLLLGAIYVGYGFASMYEVRESEPYGLYLSFLSFACIWSSDIGAYFIGKAIGRKKLWPAISPNKTIEGSLGGIAASIIVAVIFQLCAPEIIGLGHAILIGTVAAIAGQFGDLIQSAYKRFRGVKDSGKLLPGHGGVLDRCDSWIIVFPLLVLTGLLPI</sequence>
<gene>
    <name evidence="25" type="ORF">CGZ75_04755</name>
</gene>
<evidence type="ECO:0000256" key="23">
    <source>
        <dbReference type="ARBA" id="ARBA00033406"/>
    </source>
</evidence>
<keyword evidence="16" id="KW-0594">Phospholipid biosynthesis</keyword>
<evidence type="ECO:0000256" key="14">
    <source>
        <dbReference type="ARBA" id="ARBA00023098"/>
    </source>
</evidence>
<evidence type="ECO:0000256" key="5">
    <source>
        <dbReference type="ARBA" id="ARBA00010185"/>
    </source>
</evidence>
<evidence type="ECO:0000256" key="1">
    <source>
        <dbReference type="ARBA" id="ARBA00001698"/>
    </source>
</evidence>
<feature type="transmembrane region" description="Helical" evidence="24">
    <location>
        <begin position="80"/>
        <end position="98"/>
    </location>
</feature>
<dbReference type="GO" id="GO:0016024">
    <property type="term" value="P:CDP-diacylglycerol biosynthetic process"/>
    <property type="evidence" value="ECO:0007669"/>
    <property type="project" value="TreeGrafter"/>
</dbReference>
<keyword evidence="9" id="KW-0444">Lipid biosynthesis</keyword>
<evidence type="ECO:0000256" key="9">
    <source>
        <dbReference type="ARBA" id="ARBA00022516"/>
    </source>
</evidence>
<keyword evidence="17" id="KW-1208">Phospholipid metabolism</keyword>
<name>A0A229P273_9BACL</name>
<accession>A0A229P273</accession>
<dbReference type="RefSeq" id="WP_089523104.1">
    <property type="nucleotide sequence ID" value="NZ_NMUQ01000001.1"/>
</dbReference>
<evidence type="ECO:0000256" key="13">
    <source>
        <dbReference type="ARBA" id="ARBA00022989"/>
    </source>
</evidence>
<keyword evidence="8" id="KW-1003">Cell membrane</keyword>
<feature type="transmembrane region" description="Helical" evidence="24">
    <location>
        <begin position="131"/>
        <end position="153"/>
    </location>
</feature>
<evidence type="ECO:0000256" key="17">
    <source>
        <dbReference type="ARBA" id="ARBA00023264"/>
    </source>
</evidence>
<evidence type="ECO:0000256" key="21">
    <source>
        <dbReference type="ARBA" id="ARBA00032396"/>
    </source>
</evidence>